<organism evidence="1 2">
    <name type="scientific">Meloidogyne enterolobii</name>
    <name type="common">Root-knot nematode worm</name>
    <name type="synonym">Meloidogyne mayaguensis</name>
    <dbReference type="NCBI Taxonomy" id="390850"/>
    <lineage>
        <taxon>Eukaryota</taxon>
        <taxon>Metazoa</taxon>
        <taxon>Ecdysozoa</taxon>
        <taxon>Nematoda</taxon>
        <taxon>Chromadorea</taxon>
        <taxon>Rhabditida</taxon>
        <taxon>Tylenchina</taxon>
        <taxon>Tylenchomorpha</taxon>
        <taxon>Tylenchoidea</taxon>
        <taxon>Meloidogynidae</taxon>
        <taxon>Meloidogyninae</taxon>
        <taxon>Meloidogyne</taxon>
    </lineage>
</organism>
<evidence type="ECO:0000313" key="2">
    <source>
        <dbReference type="Proteomes" id="UP000580250"/>
    </source>
</evidence>
<evidence type="ECO:0000313" key="1">
    <source>
        <dbReference type="EMBL" id="CAD2127446.1"/>
    </source>
</evidence>
<accession>A0A6V7TQQ1</accession>
<comment type="caution">
    <text evidence="1">The sequence shown here is derived from an EMBL/GenBank/DDBJ whole genome shotgun (WGS) entry which is preliminary data.</text>
</comment>
<sequence length="71" mass="8561">MAERLNHSIPQHRGHLPNFLDSLQQEDNCLVAFIWLVHVQIMKFERFFNFFSGLLGLITRIRDAFFNYFLF</sequence>
<gene>
    <name evidence="1" type="ORF">MENT_LOCUS1858</name>
</gene>
<reference evidence="1 2" key="1">
    <citation type="submission" date="2020-08" db="EMBL/GenBank/DDBJ databases">
        <authorList>
            <person name="Koutsovoulos G."/>
            <person name="Danchin GJ E."/>
        </authorList>
    </citation>
    <scope>NUCLEOTIDE SEQUENCE [LARGE SCALE GENOMIC DNA]</scope>
</reference>
<protein>
    <submittedName>
        <fullName evidence="1">Uncharacterized protein</fullName>
    </submittedName>
</protein>
<dbReference type="EMBL" id="CAJEWN010000006">
    <property type="protein sequence ID" value="CAD2127446.1"/>
    <property type="molecule type" value="Genomic_DNA"/>
</dbReference>
<name>A0A6V7TQQ1_MELEN</name>
<dbReference type="Proteomes" id="UP000580250">
    <property type="component" value="Unassembled WGS sequence"/>
</dbReference>
<dbReference type="AlphaFoldDB" id="A0A6V7TQQ1"/>
<proteinExistence type="predicted"/>